<reference evidence="4" key="1">
    <citation type="submission" date="2023-02" db="EMBL/GenBank/DDBJ databases">
        <title>Description of Roseinatronobacter alkalisoli sp. nov., an alkaliphilic bacerium isolated from soda soil.</title>
        <authorList>
            <person name="Wei W."/>
        </authorList>
    </citation>
    <scope>NUCLEOTIDE SEQUENCE</scope>
    <source>
        <strain evidence="4">HJB301</strain>
    </source>
</reference>
<dbReference type="Gene3D" id="1.20.1260.10">
    <property type="match status" value="1"/>
</dbReference>
<evidence type="ECO:0000256" key="1">
    <source>
        <dbReference type="SAM" id="MobiDB-lite"/>
    </source>
</evidence>
<dbReference type="Pfam" id="PF03713">
    <property type="entry name" value="DUF305"/>
    <property type="match status" value="1"/>
</dbReference>
<protein>
    <submittedName>
        <fullName evidence="4">DUF305 domain-containing protein</fullName>
    </submittedName>
</protein>
<name>A0ABT5TAL7_9RHOB</name>
<evidence type="ECO:0000259" key="3">
    <source>
        <dbReference type="Pfam" id="PF03713"/>
    </source>
</evidence>
<proteinExistence type="predicted"/>
<evidence type="ECO:0000313" key="4">
    <source>
        <dbReference type="EMBL" id="MDD7971446.1"/>
    </source>
</evidence>
<dbReference type="Proteomes" id="UP001431784">
    <property type="component" value="Unassembled WGS sequence"/>
</dbReference>
<feature type="domain" description="DUF305" evidence="3">
    <location>
        <begin position="42"/>
        <end position="137"/>
    </location>
</feature>
<dbReference type="PANTHER" id="PTHR36933:SF1">
    <property type="entry name" value="SLL0788 PROTEIN"/>
    <property type="match status" value="1"/>
</dbReference>
<comment type="caution">
    <text evidence="4">The sequence shown here is derived from an EMBL/GenBank/DDBJ whole genome shotgun (WGS) entry which is preliminary data.</text>
</comment>
<dbReference type="RefSeq" id="WP_274352128.1">
    <property type="nucleotide sequence ID" value="NZ_JAQZSM010000007.1"/>
</dbReference>
<gene>
    <name evidence="4" type="ORF">PUT78_10050</name>
</gene>
<keyword evidence="2" id="KW-1133">Transmembrane helix</keyword>
<accession>A0ABT5TAL7</accession>
<keyword evidence="2" id="KW-0472">Membrane</keyword>
<evidence type="ECO:0000256" key="2">
    <source>
        <dbReference type="SAM" id="Phobius"/>
    </source>
</evidence>
<sequence length="142" mass="14824">MALKTSVLTGIATFVAGGVLVAGIGFASSHMSHGDHAAGHAGDDAHAGHQMAPAPEGASDATLAYIAANAAMHEAMDIDFTGDADADFILGMIPHHEGAVAMAEIVLEYGQDPEVAELAREVIAAQQQEITWMRDWLARRGY</sequence>
<evidence type="ECO:0000313" key="5">
    <source>
        <dbReference type="Proteomes" id="UP001431784"/>
    </source>
</evidence>
<dbReference type="PANTHER" id="PTHR36933">
    <property type="entry name" value="SLL0788 PROTEIN"/>
    <property type="match status" value="1"/>
</dbReference>
<feature type="compositionally biased region" description="Basic and acidic residues" evidence="1">
    <location>
        <begin position="35"/>
        <end position="47"/>
    </location>
</feature>
<keyword evidence="2" id="KW-0812">Transmembrane</keyword>
<keyword evidence="5" id="KW-1185">Reference proteome</keyword>
<dbReference type="InterPro" id="IPR005183">
    <property type="entry name" value="DUF305_CopM-like"/>
</dbReference>
<organism evidence="4 5">
    <name type="scientific">Roseinatronobacter alkalisoli</name>
    <dbReference type="NCBI Taxonomy" id="3028235"/>
    <lineage>
        <taxon>Bacteria</taxon>
        <taxon>Pseudomonadati</taxon>
        <taxon>Pseudomonadota</taxon>
        <taxon>Alphaproteobacteria</taxon>
        <taxon>Rhodobacterales</taxon>
        <taxon>Paracoccaceae</taxon>
        <taxon>Roseinatronobacter</taxon>
    </lineage>
</organism>
<feature type="region of interest" description="Disordered" evidence="1">
    <location>
        <begin position="35"/>
        <end position="56"/>
    </location>
</feature>
<dbReference type="InterPro" id="IPR012347">
    <property type="entry name" value="Ferritin-like"/>
</dbReference>
<feature type="transmembrane region" description="Helical" evidence="2">
    <location>
        <begin position="6"/>
        <end position="27"/>
    </location>
</feature>
<dbReference type="EMBL" id="JAQZSM010000007">
    <property type="protein sequence ID" value="MDD7971446.1"/>
    <property type="molecule type" value="Genomic_DNA"/>
</dbReference>